<dbReference type="Proteomes" id="UP001530315">
    <property type="component" value="Unassembled WGS sequence"/>
</dbReference>
<accession>A0ABD3PIM5</accession>
<dbReference type="EMBL" id="JALLAZ020000753">
    <property type="protein sequence ID" value="KAL3787958.1"/>
    <property type="molecule type" value="Genomic_DNA"/>
</dbReference>
<protein>
    <recommendedName>
        <fullName evidence="3">DNA-directed DNA polymerase</fullName>
    </recommendedName>
</protein>
<name>A0ABD3PIM5_9STRA</name>
<dbReference type="InterPro" id="IPR043502">
    <property type="entry name" value="DNA/RNA_pol_sf"/>
</dbReference>
<organism evidence="1 2">
    <name type="scientific">Stephanodiscus triporus</name>
    <dbReference type="NCBI Taxonomy" id="2934178"/>
    <lineage>
        <taxon>Eukaryota</taxon>
        <taxon>Sar</taxon>
        <taxon>Stramenopiles</taxon>
        <taxon>Ochrophyta</taxon>
        <taxon>Bacillariophyta</taxon>
        <taxon>Coscinodiscophyceae</taxon>
        <taxon>Thalassiosirophycidae</taxon>
        <taxon>Stephanodiscales</taxon>
        <taxon>Stephanodiscaceae</taxon>
        <taxon>Stephanodiscus</taxon>
    </lineage>
</organism>
<dbReference type="SUPFAM" id="SSF56672">
    <property type="entry name" value="DNA/RNA polymerases"/>
    <property type="match status" value="1"/>
</dbReference>
<dbReference type="AlphaFoldDB" id="A0ABD3PIM5"/>
<sequence>MEVVKGDSQKADDAAVPDHLWLHAFWMGYADPQCLARHRAAPGINPVGGAMEGGAPHSGWQASMTGFQAFGLRVWRRRTLRGYHNWRRNNIPWQSNLATPAQMVRWRMGMRFGSVRPVYEWTAKGRLFYSRQWALLRGSEEGAATVEAGFDAIRRCANSSWFEWLEGSAPLFWNWPEEYQRDVRDGQPHFLEGVFGPPYLRHQAKHKDPAKQELMRAKVVKVRRLDYIKAGRIKSGTSFFSVDKGATDIRMVYNGTSCGLNDILYTPHFGLPTVRATLRALLPGFYQCDLDVQDQFLNYKLHKSLREYSGVDIQGVRSHATEDARWESQRPARWERWERNWMGLRDSPYRSLQWQVRLKLVVYGDRRNLANPFHWDHVKLNLPGSLGYRADLPGVMKIRADGTIAAEIFVYVDDGWAIGHSAELAWRVARFYAAMCARLGVQDAARKWTSASRTPGPWAGTVTHTDQDQVCGMVSQEKWQKTQALIREFGGDVGAGLPPTAETPRD</sequence>
<keyword evidence="2" id="KW-1185">Reference proteome</keyword>
<evidence type="ECO:0008006" key="3">
    <source>
        <dbReference type="Google" id="ProtNLM"/>
    </source>
</evidence>
<proteinExistence type="predicted"/>
<evidence type="ECO:0000313" key="2">
    <source>
        <dbReference type="Proteomes" id="UP001530315"/>
    </source>
</evidence>
<reference evidence="1 2" key="1">
    <citation type="submission" date="2024-10" db="EMBL/GenBank/DDBJ databases">
        <title>Updated reference genomes for cyclostephanoid diatoms.</title>
        <authorList>
            <person name="Roberts W.R."/>
            <person name="Alverson A.J."/>
        </authorList>
    </citation>
    <scope>NUCLEOTIDE SEQUENCE [LARGE SCALE GENOMIC DNA]</scope>
    <source>
        <strain evidence="1 2">AJA276-08</strain>
    </source>
</reference>
<evidence type="ECO:0000313" key="1">
    <source>
        <dbReference type="EMBL" id="KAL3787958.1"/>
    </source>
</evidence>
<gene>
    <name evidence="1" type="ORF">ACHAW5_000313</name>
</gene>
<comment type="caution">
    <text evidence="1">The sequence shown here is derived from an EMBL/GenBank/DDBJ whole genome shotgun (WGS) entry which is preliminary data.</text>
</comment>